<protein>
    <submittedName>
        <fullName evidence="2">Transporter</fullName>
    </submittedName>
</protein>
<keyword evidence="1" id="KW-1133">Transmembrane helix</keyword>
<comment type="caution">
    <text evidence="2">The sequence shown here is derived from an EMBL/GenBank/DDBJ whole genome shotgun (WGS) entry which is preliminary data.</text>
</comment>
<name>A0A2V1IRI8_9BACT</name>
<evidence type="ECO:0000313" key="2">
    <source>
        <dbReference type="EMBL" id="PWB04000.1"/>
    </source>
</evidence>
<dbReference type="EMBL" id="PUEC01000003">
    <property type="protein sequence ID" value="PWB04000.1"/>
    <property type="molecule type" value="Genomic_DNA"/>
</dbReference>
<proteinExistence type="predicted"/>
<feature type="transmembrane region" description="Helical" evidence="1">
    <location>
        <begin position="216"/>
        <end position="237"/>
    </location>
</feature>
<sequence length="305" mass="33293">MNIALLRQRIKPWILPIAMVAGMLFHDFMGQIEFIAPYLIFIMLFITFCRVKPHEFRITALSWSLLSVQIIGALALYFIIAPMSVDVAQGTFICVFCPTATAAPVITGMLGGSVPRLATFSIISNIAVALLAPVIFTLMGSDAGIPFSDALLTISAKVMPLIILPLVLALCLLKISPKVHRAVAEKQAVSFYIWAVSLFIVVGRAVSFIMDEPSEAIPKMIILAIFSGIVCCAQFWIGRKIGRRCGDKIAGAQGLGQKNTVLAIWMALTYLHPVSSVAPAAYVAWQNTINSAQLYFKMRRENSGK</sequence>
<keyword evidence="1" id="KW-0472">Membrane</keyword>
<evidence type="ECO:0000313" key="3">
    <source>
        <dbReference type="Proteomes" id="UP000244905"/>
    </source>
</evidence>
<dbReference type="AlphaFoldDB" id="A0A2V1IRI8"/>
<organism evidence="2 3">
    <name type="scientific">Duncaniella muris</name>
    <dbReference type="NCBI Taxonomy" id="2094150"/>
    <lineage>
        <taxon>Bacteria</taxon>
        <taxon>Pseudomonadati</taxon>
        <taxon>Bacteroidota</taxon>
        <taxon>Bacteroidia</taxon>
        <taxon>Bacteroidales</taxon>
        <taxon>Muribaculaceae</taxon>
        <taxon>Duncaniella</taxon>
    </lineage>
</organism>
<dbReference type="InterPro" id="IPR038770">
    <property type="entry name" value="Na+/solute_symporter_sf"/>
</dbReference>
<evidence type="ECO:0000256" key="1">
    <source>
        <dbReference type="SAM" id="Phobius"/>
    </source>
</evidence>
<feature type="transmembrane region" description="Helical" evidence="1">
    <location>
        <begin position="12"/>
        <end position="29"/>
    </location>
</feature>
<feature type="transmembrane region" description="Helical" evidence="1">
    <location>
        <begin position="87"/>
        <end position="110"/>
    </location>
</feature>
<feature type="transmembrane region" description="Helical" evidence="1">
    <location>
        <begin position="35"/>
        <end position="51"/>
    </location>
</feature>
<keyword evidence="3" id="KW-1185">Reference proteome</keyword>
<dbReference type="RefSeq" id="WP_107031344.1">
    <property type="nucleotide sequence ID" value="NZ_CAOLBL010000028.1"/>
</dbReference>
<dbReference type="Proteomes" id="UP000244905">
    <property type="component" value="Unassembled WGS sequence"/>
</dbReference>
<dbReference type="Gene3D" id="1.20.1530.20">
    <property type="match status" value="1"/>
</dbReference>
<feature type="transmembrane region" description="Helical" evidence="1">
    <location>
        <begin position="63"/>
        <end position="81"/>
    </location>
</feature>
<gene>
    <name evidence="2" type="ORF">C5O23_02340</name>
</gene>
<feature type="transmembrane region" description="Helical" evidence="1">
    <location>
        <begin position="117"/>
        <end position="138"/>
    </location>
</feature>
<feature type="transmembrane region" description="Helical" evidence="1">
    <location>
        <begin position="189"/>
        <end position="210"/>
    </location>
</feature>
<dbReference type="GeneID" id="82525188"/>
<accession>A0A2V1IRI8</accession>
<keyword evidence="1" id="KW-0812">Transmembrane</keyword>
<feature type="transmembrane region" description="Helical" evidence="1">
    <location>
        <begin position="158"/>
        <end position="177"/>
    </location>
</feature>
<reference evidence="3" key="1">
    <citation type="submission" date="2018-02" db="EMBL/GenBank/DDBJ databases">
        <authorList>
            <person name="Clavel T."/>
            <person name="Strowig T."/>
        </authorList>
    </citation>
    <scope>NUCLEOTIDE SEQUENCE [LARGE SCALE GENOMIC DNA]</scope>
    <source>
        <strain evidence="3">DSM 103720</strain>
    </source>
</reference>